<accession>A0A1J9QYC5</accession>
<dbReference type="OrthoDB" id="444631at2759"/>
<evidence type="ECO:0000313" key="9">
    <source>
        <dbReference type="Proteomes" id="UP000183809"/>
    </source>
</evidence>
<dbReference type="Proteomes" id="UP000183809">
    <property type="component" value="Unassembled WGS sequence"/>
</dbReference>
<feature type="transmembrane region" description="Helical" evidence="6">
    <location>
        <begin position="173"/>
        <end position="193"/>
    </location>
</feature>
<organism evidence="8 9">
    <name type="scientific">Diplodia corticola</name>
    <dbReference type="NCBI Taxonomy" id="236234"/>
    <lineage>
        <taxon>Eukaryota</taxon>
        <taxon>Fungi</taxon>
        <taxon>Dikarya</taxon>
        <taxon>Ascomycota</taxon>
        <taxon>Pezizomycotina</taxon>
        <taxon>Dothideomycetes</taxon>
        <taxon>Dothideomycetes incertae sedis</taxon>
        <taxon>Botryosphaeriales</taxon>
        <taxon>Botryosphaeriaceae</taxon>
        <taxon>Diplodia</taxon>
    </lineage>
</organism>
<comment type="caution">
    <text evidence="8">The sequence shown here is derived from an EMBL/GenBank/DDBJ whole genome shotgun (WGS) entry which is preliminary data.</text>
</comment>
<evidence type="ECO:0000256" key="2">
    <source>
        <dbReference type="ARBA" id="ARBA00022692"/>
    </source>
</evidence>
<keyword evidence="9" id="KW-1185">Reference proteome</keyword>
<dbReference type="Pfam" id="PF20684">
    <property type="entry name" value="Fung_rhodopsin"/>
    <property type="match status" value="1"/>
</dbReference>
<feature type="domain" description="Rhodopsin" evidence="7">
    <location>
        <begin position="2"/>
        <end position="237"/>
    </location>
</feature>
<protein>
    <submittedName>
        <fullName evidence="8">Integral membrane protein</fullName>
    </submittedName>
</protein>
<reference evidence="8 9" key="1">
    <citation type="submission" date="2016-10" db="EMBL/GenBank/DDBJ databases">
        <title>Proteomics and genomics reveal pathogen-plant mechanisms compatible with a hemibiotrophic lifestyle of Diplodia corticola.</title>
        <authorList>
            <person name="Fernandes I."/>
            <person name="De Jonge R."/>
            <person name="Van De Peer Y."/>
            <person name="Devreese B."/>
            <person name="Alves A."/>
            <person name="Esteves A.C."/>
        </authorList>
    </citation>
    <scope>NUCLEOTIDE SEQUENCE [LARGE SCALE GENOMIC DNA]</scope>
    <source>
        <strain evidence="8 9">CBS 112549</strain>
    </source>
</reference>
<evidence type="ECO:0000256" key="6">
    <source>
        <dbReference type="SAM" id="Phobius"/>
    </source>
</evidence>
<evidence type="ECO:0000256" key="3">
    <source>
        <dbReference type="ARBA" id="ARBA00022989"/>
    </source>
</evidence>
<keyword evidence="4 6" id="KW-0472">Membrane</keyword>
<evidence type="ECO:0000256" key="5">
    <source>
        <dbReference type="ARBA" id="ARBA00038359"/>
    </source>
</evidence>
<name>A0A1J9QYC5_9PEZI</name>
<evidence type="ECO:0000256" key="1">
    <source>
        <dbReference type="ARBA" id="ARBA00004141"/>
    </source>
</evidence>
<feature type="transmembrane region" description="Helical" evidence="6">
    <location>
        <begin position="54"/>
        <end position="74"/>
    </location>
</feature>
<comment type="similarity">
    <text evidence="5">Belongs to the SAT4 family.</text>
</comment>
<dbReference type="InterPro" id="IPR052337">
    <property type="entry name" value="SAT4-like"/>
</dbReference>
<feature type="transmembrane region" description="Helical" evidence="6">
    <location>
        <begin position="95"/>
        <end position="118"/>
    </location>
</feature>
<dbReference type="AlphaFoldDB" id="A0A1J9QYC5"/>
<evidence type="ECO:0000259" key="7">
    <source>
        <dbReference type="Pfam" id="PF20684"/>
    </source>
</evidence>
<comment type="subcellular location">
    <subcellularLocation>
        <location evidence="1">Membrane</location>
        <topology evidence="1">Multi-pass membrane protein</topology>
    </subcellularLocation>
</comment>
<sequence>MYSKACLSRSPKLEDWVLLSSHMLSITMTGVVGGEVSVALKMVGHKWEEEAENVSKLALLVLCSNLLYQILINATKASFLLQYLRLFQESWAQKLCKALLVVVFGAALYGFFGGIFMCRPVARYWNPLLPGTCRDPETYWVVTSSIGIAMDFVVWLLPMPLLRRLHLPLKQKLGLTAVFALGGFVCIVSVLRLSLVQMYAAAGNAEEGGISAIIWSAIEANVGIICASLMAMKPLLGKVFPWLVDTAGPSQGNMRLPTIPESPLGPSVWVQNWSWGTRHDAMCSASRPASSIPAPQEAHSILVTKQSVVEANWTRDDSVACISPTRPPKFQSGDFGE</sequence>
<dbReference type="EMBL" id="MNUE01000031">
    <property type="protein sequence ID" value="OJD33400.1"/>
    <property type="molecule type" value="Genomic_DNA"/>
</dbReference>
<dbReference type="InterPro" id="IPR049326">
    <property type="entry name" value="Rhodopsin_dom_fungi"/>
</dbReference>
<feature type="transmembrane region" description="Helical" evidence="6">
    <location>
        <begin position="213"/>
        <end position="232"/>
    </location>
</feature>
<dbReference type="RefSeq" id="XP_020129660.1">
    <property type="nucleotide sequence ID" value="XM_020274372.1"/>
</dbReference>
<feature type="transmembrane region" description="Helical" evidence="6">
    <location>
        <begin position="138"/>
        <end position="161"/>
    </location>
</feature>
<dbReference type="PANTHER" id="PTHR33048">
    <property type="entry name" value="PTH11-LIKE INTEGRAL MEMBRANE PROTEIN (AFU_ORTHOLOGUE AFUA_5G11245)"/>
    <property type="match status" value="1"/>
</dbReference>
<dbReference type="GeneID" id="31014633"/>
<proteinExistence type="inferred from homology"/>
<evidence type="ECO:0000256" key="4">
    <source>
        <dbReference type="ARBA" id="ARBA00023136"/>
    </source>
</evidence>
<dbReference type="GO" id="GO:0016020">
    <property type="term" value="C:membrane"/>
    <property type="evidence" value="ECO:0007669"/>
    <property type="project" value="UniProtKB-SubCell"/>
</dbReference>
<gene>
    <name evidence="8" type="ORF">BKCO1_3100092</name>
</gene>
<keyword evidence="2 6" id="KW-0812">Transmembrane</keyword>
<keyword evidence="3 6" id="KW-1133">Transmembrane helix</keyword>
<dbReference type="STRING" id="236234.A0A1J9QYC5"/>
<evidence type="ECO:0000313" key="8">
    <source>
        <dbReference type="EMBL" id="OJD33400.1"/>
    </source>
</evidence>
<dbReference type="PANTHER" id="PTHR33048:SF55">
    <property type="entry name" value="INTEGRAL MEMBRANE PROTEIN"/>
    <property type="match status" value="1"/>
</dbReference>